<protein>
    <submittedName>
        <fullName evidence="2">Uncharacterized protein</fullName>
    </submittedName>
</protein>
<reference evidence="2" key="1">
    <citation type="submission" date="2021-02" db="EMBL/GenBank/DDBJ databases">
        <authorList>
            <person name="Nieuwenhuis M."/>
            <person name="Van De Peppel L.J.J."/>
        </authorList>
    </citation>
    <scope>NUCLEOTIDE SEQUENCE</scope>
    <source>
        <strain evidence="2">D49</strain>
    </source>
</reference>
<name>A0A9P7FYQ4_9AGAR</name>
<feature type="region of interest" description="Disordered" evidence="1">
    <location>
        <begin position="31"/>
        <end position="101"/>
    </location>
</feature>
<evidence type="ECO:0000313" key="3">
    <source>
        <dbReference type="Proteomes" id="UP000717328"/>
    </source>
</evidence>
<dbReference type="EMBL" id="JABCKI010005717">
    <property type="protein sequence ID" value="KAG5639604.1"/>
    <property type="molecule type" value="Genomic_DNA"/>
</dbReference>
<accession>A0A9P7FYQ4</accession>
<evidence type="ECO:0000313" key="2">
    <source>
        <dbReference type="EMBL" id="KAG5639604.1"/>
    </source>
</evidence>
<feature type="compositionally biased region" description="Basic residues" evidence="1">
    <location>
        <begin position="70"/>
        <end position="87"/>
    </location>
</feature>
<sequence length="135" mass="14664">MAIMNQGGDDLEDDFVIDDLVALSEDDEAAPLDGAFFSDDGGDNNLENDASADEDVDTQPSVNAGDAVISKKRKRREKEKERKKRKLAQATDVVQPSVTAKSPEELAEYLALKQAAAYPKVTAIELEDMRIPGVP</sequence>
<keyword evidence="3" id="KW-1185">Reference proteome</keyword>
<dbReference type="Pfam" id="PF14617">
    <property type="entry name" value="CMS1"/>
    <property type="match status" value="1"/>
</dbReference>
<comment type="caution">
    <text evidence="2">The sequence shown here is derived from an EMBL/GenBank/DDBJ whole genome shotgun (WGS) entry which is preliminary data.</text>
</comment>
<gene>
    <name evidence="2" type="ORF">H0H81_010806</name>
</gene>
<reference evidence="2" key="2">
    <citation type="submission" date="2021-10" db="EMBL/GenBank/DDBJ databases">
        <title>Phylogenomics reveals ancestral predisposition of the termite-cultivated fungus Termitomyces towards a domesticated lifestyle.</title>
        <authorList>
            <person name="Auxier B."/>
            <person name="Grum-Grzhimaylo A."/>
            <person name="Cardenas M.E."/>
            <person name="Lodge J.D."/>
            <person name="Laessoe T."/>
            <person name="Pedersen O."/>
            <person name="Smith M.E."/>
            <person name="Kuyper T.W."/>
            <person name="Franco-Molano E.A."/>
            <person name="Baroni T.J."/>
            <person name="Aanen D.K."/>
        </authorList>
    </citation>
    <scope>NUCLEOTIDE SEQUENCE</scope>
    <source>
        <strain evidence="2">D49</strain>
    </source>
</reference>
<dbReference type="InterPro" id="IPR032704">
    <property type="entry name" value="Cms1"/>
</dbReference>
<organism evidence="2 3">
    <name type="scientific">Sphagnurus paluster</name>
    <dbReference type="NCBI Taxonomy" id="117069"/>
    <lineage>
        <taxon>Eukaryota</taxon>
        <taxon>Fungi</taxon>
        <taxon>Dikarya</taxon>
        <taxon>Basidiomycota</taxon>
        <taxon>Agaricomycotina</taxon>
        <taxon>Agaricomycetes</taxon>
        <taxon>Agaricomycetidae</taxon>
        <taxon>Agaricales</taxon>
        <taxon>Tricholomatineae</taxon>
        <taxon>Lyophyllaceae</taxon>
        <taxon>Sphagnurus</taxon>
    </lineage>
</organism>
<dbReference type="AlphaFoldDB" id="A0A9P7FYQ4"/>
<evidence type="ECO:0000256" key="1">
    <source>
        <dbReference type="SAM" id="MobiDB-lite"/>
    </source>
</evidence>
<dbReference type="Proteomes" id="UP000717328">
    <property type="component" value="Unassembled WGS sequence"/>
</dbReference>
<proteinExistence type="predicted"/>